<dbReference type="InterPro" id="IPR007059">
    <property type="entry name" value="DmsC"/>
</dbReference>
<dbReference type="Gene3D" id="1.20.1630.10">
    <property type="entry name" value="Formate dehydrogenase/DMSO reductase domain"/>
    <property type="match status" value="1"/>
</dbReference>
<protein>
    <recommendedName>
        <fullName evidence="4">DMSO reductase</fullName>
    </recommendedName>
</protein>
<reference evidence="2 3" key="1">
    <citation type="journal article" date="2018" name="Elife">
        <title>Discovery and characterization of a prevalent human gut bacterial enzyme sufficient for the inactivation of a family of plant toxins.</title>
        <authorList>
            <person name="Koppel N."/>
            <person name="Bisanz J.E."/>
            <person name="Pandelia M.E."/>
            <person name="Turnbaugh P.J."/>
            <person name="Balskus E.P."/>
        </authorList>
    </citation>
    <scope>NUCLEOTIDE SEQUENCE [LARGE SCALE GENOMIC DNA]</scope>
    <source>
        <strain evidence="3">anaerobia AP69FAA</strain>
    </source>
</reference>
<name>A0A369L9Y4_9ACTN</name>
<evidence type="ECO:0000256" key="1">
    <source>
        <dbReference type="SAM" id="Phobius"/>
    </source>
</evidence>
<evidence type="ECO:0000313" key="3">
    <source>
        <dbReference type="Proteomes" id="UP000253792"/>
    </source>
</evidence>
<dbReference type="Pfam" id="PF04976">
    <property type="entry name" value="DmsC"/>
    <property type="match status" value="1"/>
</dbReference>
<evidence type="ECO:0000313" key="2">
    <source>
        <dbReference type="EMBL" id="RDB55016.1"/>
    </source>
</evidence>
<sequence>MISEFSLFIFTLLGGMAAGTYMATPFFAERNWTNRRALALPLTCLFLIAVGGVALLVHLGHPERMLNAFSNPTAGIAIEGYATMFFGLMVVIDAGFILKKGSSTPLVRALCAIGGLAVSCAMAYAYYSYTSVAAWHSLATLPLFIIGNLACGLALYNFFSKDGLRNMTFRWAMAATSLLLAGSLFALAVLFGVLNNDCDLIAIGILLVLAGAVIAMLADRLPQERTAAFSVAICIIVGLALARYAFYAVI</sequence>
<feature type="transmembrane region" description="Helical" evidence="1">
    <location>
        <begin position="171"/>
        <end position="194"/>
    </location>
</feature>
<dbReference type="EMBL" id="PPTP01000006">
    <property type="protein sequence ID" value="RDB55016.1"/>
    <property type="molecule type" value="Genomic_DNA"/>
</dbReference>
<dbReference type="GO" id="GO:0019645">
    <property type="term" value="P:anaerobic electron transport chain"/>
    <property type="evidence" value="ECO:0007669"/>
    <property type="project" value="InterPro"/>
</dbReference>
<feature type="transmembrane region" description="Helical" evidence="1">
    <location>
        <begin position="105"/>
        <end position="127"/>
    </location>
</feature>
<feature type="transmembrane region" description="Helical" evidence="1">
    <location>
        <begin position="39"/>
        <end position="60"/>
    </location>
</feature>
<feature type="transmembrane region" description="Helical" evidence="1">
    <location>
        <begin position="6"/>
        <end position="27"/>
    </location>
</feature>
<dbReference type="PANTHER" id="PTHR38095:SF2">
    <property type="entry name" value="ANAEROBIC DIMETHYL SULFOXIDE REDUCTASE CHAIN C"/>
    <property type="match status" value="1"/>
</dbReference>
<dbReference type="GO" id="GO:0005886">
    <property type="term" value="C:plasma membrane"/>
    <property type="evidence" value="ECO:0007669"/>
    <property type="project" value="TreeGrafter"/>
</dbReference>
<keyword evidence="3" id="KW-1185">Reference proteome</keyword>
<organism evidence="2 3">
    <name type="scientific">Senegalimassilia anaerobia</name>
    <dbReference type="NCBI Taxonomy" id="1473216"/>
    <lineage>
        <taxon>Bacteria</taxon>
        <taxon>Bacillati</taxon>
        <taxon>Actinomycetota</taxon>
        <taxon>Coriobacteriia</taxon>
        <taxon>Coriobacteriales</taxon>
        <taxon>Coriobacteriaceae</taxon>
        <taxon>Senegalimassilia</taxon>
    </lineage>
</organism>
<accession>A0A369L9Y4</accession>
<keyword evidence="1" id="KW-1133">Transmembrane helix</keyword>
<feature type="transmembrane region" description="Helical" evidence="1">
    <location>
        <begin position="227"/>
        <end position="246"/>
    </location>
</feature>
<keyword evidence="1" id="KW-0812">Transmembrane</keyword>
<dbReference type="GO" id="GO:0009390">
    <property type="term" value="C:dimethyl sulfoxide reductase complex"/>
    <property type="evidence" value="ECO:0007669"/>
    <property type="project" value="TreeGrafter"/>
</dbReference>
<evidence type="ECO:0008006" key="4">
    <source>
        <dbReference type="Google" id="ProtNLM"/>
    </source>
</evidence>
<dbReference type="OrthoDB" id="3177909at2"/>
<feature type="transmembrane region" description="Helical" evidence="1">
    <location>
        <begin position="133"/>
        <end position="159"/>
    </location>
</feature>
<dbReference type="RefSeq" id="WP_114620888.1">
    <property type="nucleotide sequence ID" value="NZ_PPTP01000006.1"/>
</dbReference>
<dbReference type="Proteomes" id="UP000253792">
    <property type="component" value="Unassembled WGS sequence"/>
</dbReference>
<comment type="caution">
    <text evidence="2">The sequence shown here is derived from an EMBL/GenBank/DDBJ whole genome shotgun (WGS) entry which is preliminary data.</text>
</comment>
<dbReference type="PANTHER" id="PTHR38095">
    <property type="entry name" value="ANAEROBIC DIMETHYL SULFOXIDE REDUCTASE CHAIN YNFH"/>
    <property type="match status" value="1"/>
</dbReference>
<gene>
    <name evidence="2" type="ORF">C1880_07230</name>
</gene>
<feature type="transmembrane region" description="Helical" evidence="1">
    <location>
        <begin position="200"/>
        <end position="218"/>
    </location>
</feature>
<proteinExistence type="predicted"/>
<dbReference type="AlphaFoldDB" id="A0A369L9Y4"/>
<dbReference type="GO" id="GO:0009389">
    <property type="term" value="F:dimethyl sulfoxide reductase activity"/>
    <property type="evidence" value="ECO:0007669"/>
    <property type="project" value="TreeGrafter"/>
</dbReference>
<keyword evidence="1" id="KW-0472">Membrane</keyword>